<dbReference type="Proteomes" id="UP000012960">
    <property type="component" value="Unplaced"/>
</dbReference>
<dbReference type="GO" id="GO:0007166">
    <property type="term" value="P:cell surface receptor signaling pathway"/>
    <property type="evidence" value="ECO:0000318"/>
    <property type="project" value="GO_Central"/>
</dbReference>
<keyword evidence="1" id="KW-0547">Nucleotide-binding</keyword>
<dbReference type="PANTHER" id="PTHR27005:SF479">
    <property type="entry name" value="OS06G0706600 PROTEIN"/>
    <property type="match status" value="1"/>
</dbReference>
<dbReference type="InterPro" id="IPR045274">
    <property type="entry name" value="WAK-like"/>
</dbReference>
<evidence type="ECO:0000256" key="1">
    <source>
        <dbReference type="ARBA" id="ARBA00022741"/>
    </source>
</evidence>
<dbReference type="GO" id="GO:0004672">
    <property type="term" value="F:protein kinase activity"/>
    <property type="evidence" value="ECO:0007669"/>
    <property type="project" value="InterPro"/>
</dbReference>
<accession>A0A804ITV7</accession>
<dbReference type="InParanoid" id="A0A804ITV7"/>
<dbReference type="PANTHER" id="PTHR27005">
    <property type="entry name" value="WALL-ASSOCIATED RECEPTOR KINASE-LIKE 21"/>
    <property type="match status" value="1"/>
</dbReference>
<dbReference type="AlphaFoldDB" id="A0A804ITV7"/>
<name>A0A804ITV7_MUSAM</name>
<dbReference type="PROSITE" id="PS00108">
    <property type="entry name" value="PROTEIN_KINASE_ST"/>
    <property type="match status" value="1"/>
</dbReference>
<organism evidence="5 6">
    <name type="scientific">Musa acuminata subsp. malaccensis</name>
    <name type="common">Wild banana</name>
    <name type="synonym">Musa malaccensis</name>
    <dbReference type="NCBI Taxonomy" id="214687"/>
    <lineage>
        <taxon>Eukaryota</taxon>
        <taxon>Viridiplantae</taxon>
        <taxon>Streptophyta</taxon>
        <taxon>Embryophyta</taxon>
        <taxon>Tracheophyta</taxon>
        <taxon>Spermatophyta</taxon>
        <taxon>Magnoliopsida</taxon>
        <taxon>Liliopsida</taxon>
        <taxon>Zingiberales</taxon>
        <taxon>Musaceae</taxon>
        <taxon>Musa</taxon>
    </lineage>
</organism>
<sequence length="160" mass="18121">MLILLLINHKNIVKLLESADALAYLHSTASALIIHGDVKSSNIFLDENFITEVSDFEASKLVPKDKDQLATLVQGTRDYLDPEYPQTRQLTDRSDVYSFGVVLLELLTGKNALYFARSKEERTLASTFTLAMEKRLSEILDNQVKRGRRRTDSGSQSTRR</sequence>
<dbReference type="EnsemblPlants" id="Ma04_t25760.1">
    <property type="protein sequence ID" value="Ma04_p25760.1"/>
    <property type="gene ID" value="Ma04_g25760"/>
</dbReference>
<dbReference type="EMBL" id="HG996469">
    <property type="protein sequence ID" value="CAG1843388.1"/>
    <property type="molecule type" value="Genomic_DNA"/>
</dbReference>
<proteinExistence type="predicted"/>
<dbReference type="GO" id="GO:0005886">
    <property type="term" value="C:plasma membrane"/>
    <property type="evidence" value="ECO:0000318"/>
    <property type="project" value="GO_Central"/>
</dbReference>
<evidence type="ECO:0000259" key="3">
    <source>
        <dbReference type="PROSITE" id="PS50011"/>
    </source>
</evidence>
<dbReference type="Gramene" id="Ma04_t25760.1">
    <property type="protein sequence ID" value="Ma04_p25760.1"/>
    <property type="gene ID" value="Ma04_g25760"/>
</dbReference>
<protein>
    <submittedName>
        <fullName evidence="4">(wild Malaysian banana) hypothetical protein</fullName>
    </submittedName>
</protein>
<gene>
    <name evidence="4" type="ORF">GSMUA_131830.1</name>
</gene>
<dbReference type="OMA" id="WHEGKAM"/>
<evidence type="ECO:0000256" key="2">
    <source>
        <dbReference type="ARBA" id="ARBA00022840"/>
    </source>
</evidence>
<dbReference type="InterPro" id="IPR000719">
    <property type="entry name" value="Prot_kinase_dom"/>
</dbReference>
<keyword evidence="6" id="KW-1185">Reference proteome</keyword>
<evidence type="ECO:0000313" key="5">
    <source>
        <dbReference type="EnsemblPlants" id="Ma04_p25760.1"/>
    </source>
</evidence>
<dbReference type="InterPro" id="IPR011009">
    <property type="entry name" value="Kinase-like_dom_sf"/>
</dbReference>
<feature type="domain" description="Protein kinase" evidence="3">
    <location>
        <begin position="1"/>
        <end position="160"/>
    </location>
</feature>
<evidence type="ECO:0000313" key="4">
    <source>
        <dbReference type="EMBL" id="CAG1843388.1"/>
    </source>
</evidence>
<evidence type="ECO:0000313" key="6">
    <source>
        <dbReference type="Proteomes" id="UP000012960"/>
    </source>
</evidence>
<dbReference type="InterPro" id="IPR008271">
    <property type="entry name" value="Ser/Thr_kinase_AS"/>
</dbReference>
<dbReference type="Gene3D" id="1.10.510.10">
    <property type="entry name" value="Transferase(Phosphotransferase) domain 1"/>
    <property type="match status" value="1"/>
</dbReference>
<reference evidence="5" key="2">
    <citation type="submission" date="2021-05" db="UniProtKB">
        <authorList>
            <consortium name="EnsemblPlants"/>
        </authorList>
    </citation>
    <scope>IDENTIFICATION</scope>
    <source>
        <strain evidence="5">subsp. malaccensis</strain>
    </source>
</reference>
<dbReference type="Pfam" id="PF00069">
    <property type="entry name" value="Pkinase"/>
    <property type="match status" value="1"/>
</dbReference>
<dbReference type="SUPFAM" id="SSF56112">
    <property type="entry name" value="Protein kinase-like (PK-like)"/>
    <property type="match status" value="1"/>
</dbReference>
<reference evidence="4" key="1">
    <citation type="submission" date="2021-03" db="EMBL/GenBank/DDBJ databases">
        <authorList>
            <consortium name="Genoscope - CEA"/>
            <person name="William W."/>
        </authorList>
    </citation>
    <scope>NUCLEOTIDE SEQUENCE</scope>
    <source>
        <strain evidence="4">Doubled-haploid Pahang</strain>
    </source>
</reference>
<dbReference type="PROSITE" id="PS50011">
    <property type="entry name" value="PROTEIN_KINASE_DOM"/>
    <property type="match status" value="1"/>
</dbReference>
<dbReference type="GO" id="GO:0005524">
    <property type="term" value="F:ATP binding"/>
    <property type="evidence" value="ECO:0007669"/>
    <property type="project" value="UniProtKB-KW"/>
</dbReference>
<keyword evidence="2" id="KW-0067">ATP-binding</keyword>